<comment type="similarity">
    <text evidence="6">Belongs to the acetyltransferase family. NAA60 subfamily.</text>
</comment>
<dbReference type="PANTHER" id="PTHR14744:SF15">
    <property type="entry name" value="N-ALPHA-ACETYLTRANSFERASE 60"/>
    <property type="match status" value="1"/>
</dbReference>
<dbReference type="AlphaFoldDB" id="A0AAV5W9G0"/>
<keyword evidence="3" id="KW-0159">Chromosome partition</keyword>
<evidence type="ECO:0000256" key="9">
    <source>
        <dbReference type="ARBA" id="ARBA00048017"/>
    </source>
</evidence>
<dbReference type="GO" id="GO:0120518">
    <property type="term" value="F:protein N-terminal-methionine acetyltransferase activity"/>
    <property type="evidence" value="ECO:0007669"/>
    <property type="project" value="UniProtKB-EC"/>
</dbReference>
<dbReference type="InterPro" id="IPR000182">
    <property type="entry name" value="GNAT_dom"/>
</dbReference>
<evidence type="ECO:0000256" key="3">
    <source>
        <dbReference type="ARBA" id="ARBA00022829"/>
    </source>
</evidence>
<comment type="catalytic activity">
    <reaction evidence="10">
        <text>N-terminal L-methionyl-[transmembrane protein] + acetyl-CoA = N-terminal N(alpha)-acetyl-L-methionyl-[transmembrane protein] + CoA + H(+)</text>
        <dbReference type="Rhea" id="RHEA:50604"/>
        <dbReference type="Rhea" id="RHEA-COMP:12745"/>
        <dbReference type="Rhea" id="RHEA-COMP:12746"/>
        <dbReference type="ChEBI" id="CHEBI:15378"/>
        <dbReference type="ChEBI" id="CHEBI:57287"/>
        <dbReference type="ChEBI" id="CHEBI:57288"/>
        <dbReference type="ChEBI" id="CHEBI:64731"/>
        <dbReference type="ChEBI" id="CHEBI:133414"/>
        <dbReference type="EC" id="2.3.1.259"/>
    </reaction>
</comment>
<evidence type="ECO:0000256" key="7">
    <source>
        <dbReference type="ARBA" id="ARBA00026111"/>
    </source>
</evidence>
<gene>
    <name evidence="12" type="ORF">PFISCL1PPCAC_19744</name>
</gene>
<dbReference type="GO" id="GO:0007059">
    <property type="term" value="P:chromosome segregation"/>
    <property type="evidence" value="ECO:0007669"/>
    <property type="project" value="UniProtKB-KW"/>
</dbReference>
<dbReference type="SUPFAM" id="SSF55729">
    <property type="entry name" value="Acyl-CoA N-acyltransferases (Nat)"/>
    <property type="match status" value="1"/>
</dbReference>
<evidence type="ECO:0000313" key="13">
    <source>
        <dbReference type="Proteomes" id="UP001432322"/>
    </source>
</evidence>
<dbReference type="CDD" id="cd04301">
    <property type="entry name" value="NAT_SF"/>
    <property type="match status" value="1"/>
</dbReference>
<evidence type="ECO:0000259" key="11">
    <source>
        <dbReference type="PROSITE" id="PS51186"/>
    </source>
</evidence>
<sequence length="211" mass="24366">MNSPLLITRRIEERDRLGVQNLCRASFPIEYPDAWYDDVVSGVLNSIGIFHNESIVALIVSEYKLIHNCNIEDRGIISDEHSPVVYILSLAVSNEYRRQGLASRLLRYLIQMYSIENGFVRNSLPKALFLHVLSTNQSAISFYRRHGFEQFEILVNYYRLKGGYGDGVTFVLYLNGGHKTYSIVDLCRMCAAFIWSPFTKLLKSDTRRLRE</sequence>
<evidence type="ECO:0000256" key="1">
    <source>
        <dbReference type="ARBA" id="ARBA00013184"/>
    </source>
</evidence>
<evidence type="ECO:0000256" key="6">
    <source>
        <dbReference type="ARBA" id="ARBA00025774"/>
    </source>
</evidence>
<reference evidence="12" key="1">
    <citation type="submission" date="2023-10" db="EMBL/GenBank/DDBJ databases">
        <title>Genome assembly of Pristionchus species.</title>
        <authorList>
            <person name="Yoshida K."/>
            <person name="Sommer R.J."/>
        </authorList>
    </citation>
    <scope>NUCLEOTIDE SEQUENCE</scope>
    <source>
        <strain evidence="12">RS5133</strain>
    </source>
</reference>
<name>A0AAV5W9G0_9BILA</name>
<dbReference type="Proteomes" id="UP001432322">
    <property type="component" value="Unassembled WGS sequence"/>
</dbReference>
<dbReference type="EMBL" id="BTSY01000005">
    <property type="protein sequence ID" value="GMT28447.1"/>
    <property type="molecule type" value="Genomic_DNA"/>
</dbReference>
<protein>
    <recommendedName>
        <fullName evidence="8">N-alpha-acetyltransferase 60</fullName>
        <ecNumber evidence="7">2.3.1.259</ecNumber>
        <ecNumber evidence="1">2.3.1.48</ecNumber>
    </recommendedName>
</protein>
<evidence type="ECO:0000256" key="4">
    <source>
        <dbReference type="ARBA" id="ARBA00022853"/>
    </source>
</evidence>
<proteinExistence type="inferred from homology"/>
<dbReference type="EC" id="2.3.1.259" evidence="7"/>
<evidence type="ECO:0000256" key="2">
    <source>
        <dbReference type="ARBA" id="ARBA00022679"/>
    </source>
</evidence>
<dbReference type="PANTHER" id="PTHR14744">
    <property type="entry name" value="N-ALPHA-ACETYLTRANSFERASE 60"/>
    <property type="match status" value="1"/>
</dbReference>
<keyword evidence="4" id="KW-0156">Chromatin regulator</keyword>
<accession>A0AAV5W9G0</accession>
<dbReference type="PROSITE" id="PS51186">
    <property type="entry name" value="GNAT"/>
    <property type="match status" value="1"/>
</dbReference>
<dbReference type="GO" id="GO:0004402">
    <property type="term" value="F:histone acetyltransferase activity"/>
    <property type="evidence" value="ECO:0007669"/>
    <property type="project" value="TreeGrafter"/>
</dbReference>
<organism evidence="12 13">
    <name type="scientific">Pristionchus fissidentatus</name>
    <dbReference type="NCBI Taxonomy" id="1538716"/>
    <lineage>
        <taxon>Eukaryota</taxon>
        <taxon>Metazoa</taxon>
        <taxon>Ecdysozoa</taxon>
        <taxon>Nematoda</taxon>
        <taxon>Chromadorea</taxon>
        <taxon>Rhabditida</taxon>
        <taxon>Rhabditina</taxon>
        <taxon>Diplogasteromorpha</taxon>
        <taxon>Diplogasteroidea</taxon>
        <taxon>Neodiplogasteridae</taxon>
        <taxon>Pristionchus</taxon>
    </lineage>
</organism>
<comment type="catalytic activity">
    <reaction evidence="9">
        <text>L-lysyl-[protein] + acetyl-CoA = N(6)-acetyl-L-lysyl-[protein] + CoA + H(+)</text>
        <dbReference type="Rhea" id="RHEA:45948"/>
        <dbReference type="Rhea" id="RHEA-COMP:9752"/>
        <dbReference type="Rhea" id="RHEA-COMP:10731"/>
        <dbReference type="ChEBI" id="CHEBI:15378"/>
        <dbReference type="ChEBI" id="CHEBI:29969"/>
        <dbReference type="ChEBI" id="CHEBI:57287"/>
        <dbReference type="ChEBI" id="CHEBI:57288"/>
        <dbReference type="ChEBI" id="CHEBI:61930"/>
        <dbReference type="EC" id="2.3.1.48"/>
    </reaction>
</comment>
<keyword evidence="5" id="KW-0012">Acyltransferase</keyword>
<dbReference type="InterPro" id="IPR016181">
    <property type="entry name" value="Acyl_CoA_acyltransferase"/>
</dbReference>
<evidence type="ECO:0000256" key="10">
    <source>
        <dbReference type="ARBA" id="ARBA00048848"/>
    </source>
</evidence>
<evidence type="ECO:0000256" key="8">
    <source>
        <dbReference type="ARBA" id="ARBA00026144"/>
    </source>
</evidence>
<dbReference type="EC" id="2.3.1.48" evidence="1"/>
<dbReference type="Gene3D" id="3.40.630.30">
    <property type="match status" value="1"/>
</dbReference>
<dbReference type="Pfam" id="PF00583">
    <property type="entry name" value="Acetyltransf_1"/>
    <property type="match status" value="1"/>
</dbReference>
<keyword evidence="13" id="KW-1185">Reference proteome</keyword>
<evidence type="ECO:0000256" key="5">
    <source>
        <dbReference type="ARBA" id="ARBA00023315"/>
    </source>
</evidence>
<dbReference type="InterPro" id="IPR045141">
    <property type="entry name" value="NAA60-like"/>
</dbReference>
<comment type="caution">
    <text evidence="12">The sequence shown here is derived from an EMBL/GenBank/DDBJ whole genome shotgun (WGS) entry which is preliminary data.</text>
</comment>
<evidence type="ECO:0000313" key="12">
    <source>
        <dbReference type="EMBL" id="GMT28447.1"/>
    </source>
</evidence>
<keyword evidence="2" id="KW-0808">Transferase</keyword>
<dbReference type="GO" id="GO:0000139">
    <property type="term" value="C:Golgi membrane"/>
    <property type="evidence" value="ECO:0007669"/>
    <property type="project" value="TreeGrafter"/>
</dbReference>
<feature type="domain" description="N-acetyltransferase" evidence="11">
    <location>
        <begin position="6"/>
        <end position="175"/>
    </location>
</feature>